<keyword evidence="2" id="KW-1185">Reference proteome</keyword>
<protein>
    <submittedName>
        <fullName evidence="1">Uncharacterized protein</fullName>
    </submittedName>
</protein>
<reference evidence="1" key="1">
    <citation type="submission" date="2022-05" db="EMBL/GenBank/DDBJ databases">
        <title>The Musa troglodytarum L. genome provides insights into the mechanism of non-climacteric behaviour and enrichment of carotenoids.</title>
        <authorList>
            <person name="Wang J."/>
        </authorList>
    </citation>
    <scope>NUCLEOTIDE SEQUENCE</scope>
    <source>
        <tissue evidence="1">Leaf</tissue>
    </source>
</reference>
<name>A0A9E7FN22_9LILI</name>
<organism evidence="1 2">
    <name type="scientific">Musa troglodytarum</name>
    <name type="common">fe'i banana</name>
    <dbReference type="NCBI Taxonomy" id="320322"/>
    <lineage>
        <taxon>Eukaryota</taxon>
        <taxon>Viridiplantae</taxon>
        <taxon>Streptophyta</taxon>
        <taxon>Embryophyta</taxon>
        <taxon>Tracheophyta</taxon>
        <taxon>Spermatophyta</taxon>
        <taxon>Magnoliopsida</taxon>
        <taxon>Liliopsida</taxon>
        <taxon>Zingiberales</taxon>
        <taxon>Musaceae</taxon>
        <taxon>Musa</taxon>
    </lineage>
</organism>
<proteinExistence type="predicted"/>
<accession>A0A9E7FN22</accession>
<dbReference type="EMBL" id="CP097506">
    <property type="protein sequence ID" value="URD99835.1"/>
    <property type="molecule type" value="Genomic_DNA"/>
</dbReference>
<sequence length="70" mass="8126">MAKRDPALGFHHQRVDVEWERHQQMVGCFGTCRLFFSAQSGQDMNYSRQRNGEHLDAARKANLCSMLLFP</sequence>
<evidence type="ECO:0000313" key="2">
    <source>
        <dbReference type="Proteomes" id="UP001055439"/>
    </source>
</evidence>
<gene>
    <name evidence="1" type="ORF">MUK42_36642</name>
</gene>
<evidence type="ECO:0000313" key="1">
    <source>
        <dbReference type="EMBL" id="URD99835.1"/>
    </source>
</evidence>
<dbReference type="AlphaFoldDB" id="A0A9E7FN22"/>
<dbReference type="Proteomes" id="UP001055439">
    <property type="component" value="Chromosome 4"/>
</dbReference>